<comment type="similarity">
    <text evidence="2">Belongs to the NFX1 family.</text>
</comment>
<evidence type="ECO:0000256" key="8">
    <source>
        <dbReference type="ARBA" id="ARBA00023163"/>
    </source>
</evidence>
<evidence type="ECO:0000313" key="18">
    <source>
        <dbReference type="EMBL" id="RWS03594.1"/>
    </source>
</evidence>
<reference evidence="15 19" key="1">
    <citation type="journal article" date="2018" name="Gigascience">
        <title>Genomes of trombidid mites reveal novel predicted allergens and laterally-transferred genes associated with secondary metabolism.</title>
        <authorList>
            <person name="Dong X."/>
            <person name="Chaisiri K."/>
            <person name="Xia D."/>
            <person name="Armstrong S.D."/>
            <person name="Fang Y."/>
            <person name="Donnelly M.J."/>
            <person name="Kadowaki T."/>
            <person name="McGarry J.W."/>
            <person name="Darby A.C."/>
            <person name="Makepeace B.L."/>
        </authorList>
    </citation>
    <scope>NUCLEOTIDE SEQUENCE [LARGE SCALE GENOMIC DNA]</scope>
    <source>
        <strain evidence="15">UoL-WK</strain>
    </source>
</reference>
<accession>A0A3S3RMN9</accession>
<dbReference type="EMBL" id="NCKU01006347">
    <property type="protein sequence ID" value="RWS03594.1"/>
    <property type="molecule type" value="Genomic_DNA"/>
</dbReference>
<keyword evidence="19" id="KW-1185">Reference proteome</keyword>
<evidence type="ECO:0000313" key="15">
    <source>
        <dbReference type="EMBL" id="RWS03265.1"/>
    </source>
</evidence>
<comment type="subcellular location">
    <subcellularLocation>
        <location evidence="1">Nucleus</location>
    </subcellularLocation>
</comment>
<evidence type="ECO:0000256" key="9">
    <source>
        <dbReference type="ARBA" id="ARBA00023242"/>
    </source>
</evidence>
<dbReference type="PROSITE" id="PS50016">
    <property type="entry name" value="ZF_PHD_2"/>
    <property type="match status" value="1"/>
</dbReference>
<feature type="domain" description="PHD-type" evidence="12">
    <location>
        <begin position="190"/>
        <end position="249"/>
    </location>
</feature>
<dbReference type="CDD" id="cd06008">
    <property type="entry name" value="NF-X1-zinc-finger"/>
    <property type="match status" value="6"/>
</dbReference>
<evidence type="ECO:0000313" key="19">
    <source>
        <dbReference type="Proteomes" id="UP000285301"/>
    </source>
</evidence>
<dbReference type="InterPro" id="IPR001841">
    <property type="entry name" value="Znf_RING"/>
</dbReference>
<dbReference type="SMART" id="SM00393">
    <property type="entry name" value="R3H"/>
    <property type="match status" value="1"/>
</dbReference>
<dbReference type="Proteomes" id="UP000285301">
    <property type="component" value="Unassembled WGS sequence"/>
</dbReference>
<dbReference type="InterPro" id="IPR001374">
    <property type="entry name" value="R3H_dom"/>
</dbReference>
<gene>
    <name evidence="18" type="ORF">B4U79_00698</name>
    <name evidence="16" type="ORF">B4U79_02979</name>
    <name evidence="15" type="ORF">B4U79_12409</name>
    <name evidence="17" type="ORF">B4U79_13415</name>
</gene>
<evidence type="ECO:0000256" key="1">
    <source>
        <dbReference type="ARBA" id="ARBA00004123"/>
    </source>
</evidence>
<evidence type="ECO:0000313" key="17">
    <source>
        <dbReference type="EMBL" id="RWS03589.1"/>
    </source>
</evidence>
<comment type="caution">
    <text evidence="15">The sequence shown here is derived from an EMBL/GenBank/DDBJ whole genome shotgun (WGS) entry which is preliminary data.</text>
</comment>
<feature type="compositionally biased region" description="Basic and acidic residues" evidence="11">
    <location>
        <begin position="88"/>
        <end position="108"/>
    </location>
</feature>
<dbReference type="EMBL" id="NCKU01006669">
    <property type="protein sequence ID" value="RWS03265.1"/>
    <property type="molecule type" value="Genomic_DNA"/>
</dbReference>
<dbReference type="Pfam" id="PF01422">
    <property type="entry name" value="zf-NF-X1"/>
    <property type="match status" value="7"/>
</dbReference>
<keyword evidence="6" id="KW-0862">Zinc</keyword>
<dbReference type="SUPFAM" id="SSF82708">
    <property type="entry name" value="R3H domain"/>
    <property type="match status" value="1"/>
</dbReference>
<dbReference type="SUPFAM" id="SSF57850">
    <property type="entry name" value="RING/U-box"/>
    <property type="match status" value="1"/>
</dbReference>
<dbReference type="Gene3D" id="3.30.1370.50">
    <property type="entry name" value="R3H-like domain"/>
    <property type="match status" value="1"/>
</dbReference>
<dbReference type="PANTHER" id="PTHR12360:SF12">
    <property type="entry name" value="TRANSCRIPTIONAL REPRESSOR NF-X1"/>
    <property type="match status" value="1"/>
</dbReference>
<feature type="domain" description="RING-type" evidence="13">
    <location>
        <begin position="193"/>
        <end position="247"/>
    </location>
</feature>
<evidence type="ECO:0000313" key="16">
    <source>
        <dbReference type="EMBL" id="RWS03288.1"/>
    </source>
</evidence>
<evidence type="ECO:0000256" key="6">
    <source>
        <dbReference type="ARBA" id="ARBA00022833"/>
    </source>
</evidence>
<evidence type="ECO:0000259" key="14">
    <source>
        <dbReference type="PROSITE" id="PS51061"/>
    </source>
</evidence>
<dbReference type="GO" id="GO:0008270">
    <property type="term" value="F:zinc ion binding"/>
    <property type="evidence" value="ECO:0007669"/>
    <property type="project" value="UniProtKB-KW"/>
</dbReference>
<organism evidence="15 19">
    <name type="scientific">Dinothrombium tinctorium</name>
    <dbReference type="NCBI Taxonomy" id="1965070"/>
    <lineage>
        <taxon>Eukaryota</taxon>
        <taxon>Metazoa</taxon>
        <taxon>Ecdysozoa</taxon>
        <taxon>Arthropoda</taxon>
        <taxon>Chelicerata</taxon>
        <taxon>Arachnida</taxon>
        <taxon>Acari</taxon>
        <taxon>Acariformes</taxon>
        <taxon>Trombidiformes</taxon>
        <taxon>Prostigmata</taxon>
        <taxon>Anystina</taxon>
        <taxon>Parasitengona</taxon>
        <taxon>Trombidioidea</taxon>
        <taxon>Trombidiidae</taxon>
        <taxon>Dinothrombium</taxon>
    </lineage>
</organism>
<feature type="domain" description="R3H" evidence="14">
    <location>
        <begin position="829"/>
        <end position="897"/>
    </location>
</feature>
<dbReference type="OrthoDB" id="6512771at2759"/>
<dbReference type="InterPro" id="IPR034078">
    <property type="entry name" value="NFX1_fam"/>
</dbReference>
<feature type="compositionally biased region" description="Basic and acidic residues" evidence="11">
    <location>
        <begin position="926"/>
        <end position="943"/>
    </location>
</feature>
<evidence type="ECO:0000256" key="5">
    <source>
        <dbReference type="ARBA" id="ARBA00022771"/>
    </source>
</evidence>
<keyword evidence="8" id="KW-0804">Transcription</keyword>
<dbReference type="EMBL" id="NCKU01006644">
    <property type="protein sequence ID" value="RWS03288.1"/>
    <property type="molecule type" value="Genomic_DNA"/>
</dbReference>
<keyword evidence="9" id="KW-0539">Nucleus</keyword>
<reference evidence="15" key="2">
    <citation type="submission" date="2018-11" db="EMBL/GenBank/DDBJ databases">
        <title>Trombidioid mite genomics.</title>
        <authorList>
            <person name="Dong X."/>
        </authorList>
    </citation>
    <scope>NUCLEOTIDE SEQUENCE</scope>
    <source>
        <strain evidence="15">UoL-WK</strain>
    </source>
</reference>
<dbReference type="InterPro" id="IPR019787">
    <property type="entry name" value="Znf_PHD-finger"/>
</dbReference>
<dbReference type="InterPro" id="IPR036867">
    <property type="entry name" value="R3H_dom_sf"/>
</dbReference>
<feature type="region of interest" description="Disordered" evidence="11">
    <location>
        <begin position="915"/>
        <end position="943"/>
    </location>
</feature>
<evidence type="ECO:0000259" key="12">
    <source>
        <dbReference type="PROSITE" id="PS50016"/>
    </source>
</evidence>
<evidence type="ECO:0000259" key="13">
    <source>
        <dbReference type="PROSITE" id="PS50089"/>
    </source>
</evidence>
<protein>
    <submittedName>
        <fullName evidence="15">Protein shuttle craft-like protein</fullName>
    </submittedName>
</protein>
<feature type="compositionally biased region" description="Polar residues" evidence="11">
    <location>
        <begin position="37"/>
        <end position="59"/>
    </location>
</feature>
<keyword evidence="3" id="KW-0479">Metal-binding</keyword>
<dbReference type="EMBL" id="NCKU01006348">
    <property type="protein sequence ID" value="RWS03589.1"/>
    <property type="molecule type" value="Genomic_DNA"/>
</dbReference>
<dbReference type="STRING" id="1965070.A0A3S3RMN9"/>
<keyword evidence="5 10" id="KW-0863">Zinc-finger</keyword>
<dbReference type="SMART" id="SM00438">
    <property type="entry name" value="ZnF_NFX"/>
    <property type="match status" value="9"/>
</dbReference>
<evidence type="ECO:0000256" key="2">
    <source>
        <dbReference type="ARBA" id="ARBA00007269"/>
    </source>
</evidence>
<keyword evidence="4" id="KW-0677">Repeat</keyword>
<dbReference type="GO" id="GO:0000122">
    <property type="term" value="P:negative regulation of transcription by RNA polymerase II"/>
    <property type="evidence" value="ECO:0007669"/>
    <property type="project" value="TreeGrafter"/>
</dbReference>
<dbReference type="GO" id="GO:0005634">
    <property type="term" value="C:nucleus"/>
    <property type="evidence" value="ECO:0007669"/>
    <property type="project" value="UniProtKB-SubCell"/>
</dbReference>
<dbReference type="PROSITE" id="PS51061">
    <property type="entry name" value="R3H"/>
    <property type="match status" value="1"/>
</dbReference>
<feature type="region of interest" description="Disordered" evidence="11">
    <location>
        <begin position="1"/>
        <end position="108"/>
    </location>
</feature>
<dbReference type="AlphaFoldDB" id="A0A3S3RMN9"/>
<dbReference type="GO" id="GO:0000977">
    <property type="term" value="F:RNA polymerase II transcription regulatory region sequence-specific DNA binding"/>
    <property type="evidence" value="ECO:0007669"/>
    <property type="project" value="TreeGrafter"/>
</dbReference>
<name>A0A3S3RMN9_9ACAR</name>
<sequence>MNERGQKTNGSDNSRYNRHPTANRSRRSDRRNEPHANASTRGDASTSNEAKAMQQQSRSGHFARNRNGARRGNWFRSNRGAFQPQSRSKADRSSNWREEQSDELFRDQNENEAFYEENKSLESSTAIGTVYAASAIAASETVSHSNHSNSVSQFKRRMFTNKRSVIVVKESEENDENQRELLAEQLRNSEYECMVCCEEVKLNDAIWSCAFCYNMFHLNCIKTWALSNGSVESNQQGQSGWRCPVCQHIEKRIPTRYYCFCGKIKNPEFNPYLVPHSCGNVCRKKKVSSNRVKCDHNCTIQCHPGPCPPCQVKISKYCCCGKSMFRVNCESQSKEITCGKQCDNILNCGIHRCTLTCHSGPCANCNRFILQRCFCGKESKTAPCAPESIDHLDYSCSNVCGKILDCKNHFCEKLCHPGECDPCSNSPAYLTHCHCGKKPLSELTKIERKSCTDPIPSCGLICGKALDCGPKENPHTCIYKCHEGKCSPCKLKTIIRCKCGANSESIDCRELSNTYKEGFFTCKRRCNKKLSCSRHKCLVECCTKDDHNCNQVCGKKLSCNLHTCEDVCHKGSCPPCWNVSWEDLTCRCGSSVIYPPIACGTKPPECNQPCSRPHPCNHRVLHNCHNEESCPPCTEFVTKLCYGAHEERQYVPCYSDGVSCGKTCLKSLACGIHNCQRVCHFGDCGSCNLPCSFIRPDCGHPCSLPCHQSATKSCPKSECKVMLQIHCSCGVKTDQAPCYKVNDDSNRKIPLTLLTSIQRQNSDSMDVTELLNKAKENKLCQLECDERCSLIERNRRLAEALNINDADLSPEPGPPNYSDTLKQSARENPTFMNNIYESLTNLVKEAKQSKLNFKNLNFPAMRSDHRQVIHELCEFFGCKSHAVDREPHRSVVVKAHKDKCYLPTLSVMEVVKLEDEKRNSKNPKKVVPEKKSENSKAETISKDAKKNVPEQVIDYFDFVGN</sequence>
<dbReference type="PANTHER" id="PTHR12360">
    <property type="entry name" value="NUCLEAR TRANSCRIPTION FACTOR, X-BOX BINDING 1 NFX1"/>
    <property type="match status" value="1"/>
</dbReference>
<dbReference type="Pfam" id="PF01424">
    <property type="entry name" value="R3H"/>
    <property type="match status" value="1"/>
</dbReference>
<proteinExistence type="inferred from homology"/>
<dbReference type="PROSITE" id="PS50089">
    <property type="entry name" value="ZF_RING_2"/>
    <property type="match status" value="1"/>
</dbReference>
<evidence type="ECO:0000256" key="4">
    <source>
        <dbReference type="ARBA" id="ARBA00022737"/>
    </source>
</evidence>
<evidence type="ECO:0000256" key="3">
    <source>
        <dbReference type="ARBA" id="ARBA00022723"/>
    </source>
</evidence>
<keyword evidence="7" id="KW-0805">Transcription regulation</keyword>
<evidence type="ECO:0000256" key="10">
    <source>
        <dbReference type="PROSITE-ProRule" id="PRU00175"/>
    </source>
</evidence>
<evidence type="ECO:0000256" key="7">
    <source>
        <dbReference type="ARBA" id="ARBA00023015"/>
    </source>
</evidence>
<dbReference type="GO" id="GO:0000981">
    <property type="term" value="F:DNA-binding transcription factor activity, RNA polymerase II-specific"/>
    <property type="evidence" value="ECO:0007669"/>
    <property type="project" value="TreeGrafter"/>
</dbReference>
<evidence type="ECO:0000256" key="11">
    <source>
        <dbReference type="SAM" id="MobiDB-lite"/>
    </source>
</evidence>
<dbReference type="InterPro" id="IPR000967">
    <property type="entry name" value="Znf_NFX1"/>
</dbReference>